<dbReference type="EMBL" id="JALLKP010000002">
    <property type="protein sequence ID" value="KAK2196428.1"/>
    <property type="molecule type" value="Genomic_DNA"/>
</dbReference>
<accession>A0AAD9PKD5</accession>
<organism evidence="2 3">
    <name type="scientific">Babesia duncani</name>
    <dbReference type="NCBI Taxonomy" id="323732"/>
    <lineage>
        <taxon>Eukaryota</taxon>
        <taxon>Sar</taxon>
        <taxon>Alveolata</taxon>
        <taxon>Apicomplexa</taxon>
        <taxon>Aconoidasida</taxon>
        <taxon>Piroplasmida</taxon>
        <taxon>Babesiidae</taxon>
        <taxon>Babesia</taxon>
    </lineage>
</organism>
<evidence type="ECO:0000313" key="3">
    <source>
        <dbReference type="Proteomes" id="UP001214638"/>
    </source>
</evidence>
<reference evidence="2" key="1">
    <citation type="journal article" date="2023" name="Nat. Microbiol.">
        <title>Babesia duncani multi-omics identifies virulence factors and drug targets.</title>
        <authorList>
            <person name="Singh P."/>
            <person name="Lonardi S."/>
            <person name="Liang Q."/>
            <person name="Vydyam P."/>
            <person name="Khabirova E."/>
            <person name="Fang T."/>
            <person name="Gihaz S."/>
            <person name="Thekkiniath J."/>
            <person name="Munshi M."/>
            <person name="Abel S."/>
            <person name="Ciampossin L."/>
            <person name="Batugedara G."/>
            <person name="Gupta M."/>
            <person name="Lu X.M."/>
            <person name="Lenz T."/>
            <person name="Chakravarty S."/>
            <person name="Cornillot E."/>
            <person name="Hu Y."/>
            <person name="Ma W."/>
            <person name="Gonzalez L.M."/>
            <person name="Sanchez S."/>
            <person name="Estrada K."/>
            <person name="Sanchez-Flores A."/>
            <person name="Montero E."/>
            <person name="Harb O.S."/>
            <person name="Le Roch K.G."/>
            <person name="Mamoun C.B."/>
        </authorList>
    </citation>
    <scope>NUCLEOTIDE SEQUENCE</scope>
    <source>
        <strain evidence="2">WA1</strain>
    </source>
</reference>
<keyword evidence="1" id="KW-0175">Coiled coil</keyword>
<sequence>MRLANFHYLGFALNLFPCNITNISDTTASRRFDLFSDSLFRVPIPGEEITLPATNAPTGEYLLDKGLIEKISALRTFIENIESNRGKNSTIEELEVAINDDCKSEIDNSECEPEVDTSNEKPLIEINEENLEPIKSLLCEEDLLEEVVGTAIGVYKRQNDNESIQRLQSIIDEIIPIAAKFRKTDAEEKIVRLILCFTNGEEDFDDVLEELQQKKKLNKYLIQRLDELTKIAAKKYRISDQHPALSEKLLRIIKDRVASQMISNARGTDKYVRILAECFEFDECVDYEKVLKHHLTKIEDIEGFHEFLIDGIEYCREKKKLQDKIEKMESIETIVVRLHPIWTPVDDYIEHETTEMEQEQQRQKLLAIEEENKRMDENLE</sequence>
<dbReference type="KEGG" id="bdw:94335972"/>
<dbReference type="Proteomes" id="UP001214638">
    <property type="component" value="Unassembled WGS sequence"/>
</dbReference>
<gene>
    <name evidence="2" type="ORF">BdWA1_001674</name>
</gene>
<name>A0AAD9PKD5_9APIC</name>
<dbReference type="RefSeq" id="XP_067803270.1">
    <property type="nucleotide sequence ID" value="XM_067946706.1"/>
</dbReference>
<feature type="coiled-coil region" evidence="1">
    <location>
        <begin position="351"/>
        <end position="378"/>
    </location>
</feature>
<dbReference type="GeneID" id="94335972"/>
<evidence type="ECO:0000313" key="2">
    <source>
        <dbReference type="EMBL" id="KAK2196428.1"/>
    </source>
</evidence>
<comment type="caution">
    <text evidence="2">The sequence shown here is derived from an EMBL/GenBank/DDBJ whole genome shotgun (WGS) entry which is preliminary data.</text>
</comment>
<keyword evidence="3" id="KW-1185">Reference proteome</keyword>
<evidence type="ECO:0000256" key="1">
    <source>
        <dbReference type="SAM" id="Coils"/>
    </source>
</evidence>
<proteinExistence type="predicted"/>
<protein>
    <submittedName>
        <fullName evidence="2">Uncharacterized protein</fullName>
    </submittedName>
</protein>
<dbReference type="AlphaFoldDB" id="A0AAD9PKD5"/>